<dbReference type="EMBL" id="GIIL01003055">
    <property type="protein sequence ID" value="NOV46781.1"/>
    <property type="molecule type" value="Transcribed_RNA"/>
</dbReference>
<keyword evidence="1" id="KW-1133">Transmembrane helix</keyword>
<accession>A0A6M2DNR7</accession>
<sequence length="67" mass="7976">MGKSLLTVYKFPMLFGGFLLVTILSFMNRKQFFEDLQTEREKLFNEDPTGRFLIPEAIELHKKKHQK</sequence>
<proteinExistence type="predicted"/>
<keyword evidence="1" id="KW-0812">Transmembrane</keyword>
<organism evidence="2">
    <name type="scientific">Xenopsylla cheopis</name>
    <name type="common">Oriental rat flea</name>
    <name type="synonym">Pulex cheopis</name>
    <dbReference type="NCBI Taxonomy" id="163159"/>
    <lineage>
        <taxon>Eukaryota</taxon>
        <taxon>Metazoa</taxon>
        <taxon>Ecdysozoa</taxon>
        <taxon>Arthropoda</taxon>
        <taxon>Hexapoda</taxon>
        <taxon>Insecta</taxon>
        <taxon>Pterygota</taxon>
        <taxon>Neoptera</taxon>
        <taxon>Endopterygota</taxon>
        <taxon>Siphonaptera</taxon>
        <taxon>Pulicidae</taxon>
        <taxon>Xenopsyllinae</taxon>
        <taxon>Xenopsylla</taxon>
    </lineage>
</organism>
<protein>
    <submittedName>
        <fullName evidence="2">Putative secreted protein</fullName>
    </submittedName>
</protein>
<evidence type="ECO:0000256" key="1">
    <source>
        <dbReference type="SAM" id="Phobius"/>
    </source>
</evidence>
<keyword evidence="1" id="KW-0472">Membrane</keyword>
<dbReference type="AlphaFoldDB" id="A0A6M2DNR7"/>
<evidence type="ECO:0000313" key="2">
    <source>
        <dbReference type="EMBL" id="NOV46781.1"/>
    </source>
</evidence>
<feature type="transmembrane region" description="Helical" evidence="1">
    <location>
        <begin position="6"/>
        <end position="27"/>
    </location>
</feature>
<reference evidence="2" key="1">
    <citation type="submission" date="2020-03" db="EMBL/GenBank/DDBJ databases">
        <title>Transcriptomic Profiling of the Digestive Tract of the Rat Flea, Xenopsylla cheopis, Following Blood Feeding and Infection with Yersinia pestis.</title>
        <authorList>
            <person name="Bland D.M."/>
            <person name="Martens C.A."/>
            <person name="Virtaneva K."/>
            <person name="Kanakabandi K."/>
            <person name="Long D."/>
            <person name="Rosenke R."/>
            <person name="Saturday G.A."/>
            <person name="Hoyt F.H."/>
            <person name="Bruno D.P."/>
            <person name="Ribeiro J.M.C."/>
            <person name="Hinnebusch J."/>
        </authorList>
    </citation>
    <scope>NUCLEOTIDE SEQUENCE</scope>
</reference>
<name>A0A6M2DNR7_XENCH</name>